<evidence type="ECO:0000256" key="6">
    <source>
        <dbReference type="SAM" id="Coils"/>
    </source>
</evidence>
<dbReference type="Pfam" id="PF03572">
    <property type="entry name" value="Peptidase_S41"/>
    <property type="match status" value="1"/>
</dbReference>
<dbReference type="GO" id="GO:0007165">
    <property type="term" value="P:signal transduction"/>
    <property type="evidence" value="ECO:0007669"/>
    <property type="project" value="TreeGrafter"/>
</dbReference>
<keyword evidence="4 5" id="KW-0720">Serine protease</keyword>
<dbReference type="InterPro" id="IPR040573">
    <property type="entry name" value="TSP_N"/>
</dbReference>
<dbReference type="PANTHER" id="PTHR32060:SF22">
    <property type="entry name" value="CARBOXYL-TERMINAL-PROCESSING PEPTIDASE 3, CHLOROPLASTIC"/>
    <property type="match status" value="1"/>
</dbReference>
<dbReference type="GO" id="GO:0008236">
    <property type="term" value="F:serine-type peptidase activity"/>
    <property type="evidence" value="ECO:0007669"/>
    <property type="project" value="UniProtKB-KW"/>
</dbReference>
<dbReference type="Pfam" id="PF11818">
    <property type="entry name" value="DUF3340"/>
    <property type="match status" value="1"/>
</dbReference>
<evidence type="ECO:0000313" key="8">
    <source>
        <dbReference type="EMBL" id="SMG14267.1"/>
    </source>
</evidence>
<keyword evidence="9" id="KW-1185">Reference proteome</keyword>
<accession>A0A1X7IIK7</accession>
<proteinExistence type="inferred from homology"/>
<dbReference type="AlphaFoldDB" id="A0A1X7IIK7"/>
<dbReference type="PANTHER" id="PTHR32060">
    <property type="entry name" value="TAIL-SPECIFIC PROTEASE"/>
    <property type="match status" value="1"/>
</dbReference>
<evidence type="ECO:0000313" key="9">
    <source>
        <dbReference type="Proteomes" id="UP000193804"/>
    </source>
</evidence>
<dbReference type="SMART" id="SM00228">
    <property type="entry name" value="PDZ"/>
    <property type="match status" value="1"/>
</dbReference>
<sequence>MTLLNYNNTTMRNILLIISFVLLGLTSFAQNDKFAKLSPTQDQSMEARLVAGLLTQYHYQKTPIDDKLSTIIYDEYLSSLDVNKHYFLKEDLEGFGKYRERLDDHIKLGYLLPPYEVFNVFRERFSDRMNFIENELSYDFDYNKEEYLTIDPDSLDHVESRAELNERWRKLIKSQALDYKLDDKADTTIERLIKERYARLKQTIAEYESRDVFQLYMNTFAESFDPHSSYFSPITSENFKIRMSQSLEGIGATLTTDGSYTRVASVVPGGPAFESKMVNTDDRILAVAQGTDGDYVDITGWRLDDVVQKIRGPKGTTVRLKIIEAGTPISTGVPQEITIVRDKIKLDNQVPYAEVKKVYREGNQYKIGIITIPSFYLNFEAMRNGEEDYGSTTRDVKAILDTIKNQVDGIVVDLRSNGGGSLQEAIDLSGLFIEEGPIVQIRDSDGSIELGEDEDKSVYYDGPLTILTNRFSASASEIFSGAIQDYKRGVVIGENTFGKGTVQNLISLNQFVPKVQDTLGQVKLTLAKYYRVNGSSTQHKGVRPDIKMPSPYTAKTFGESSYERALEWDQIESSEFEPSNYIDDKTLAKLNEKHEKRLNEEQYLRSLKNDVDEAINQQSLSRVSLNIDIRKAENEKAMDRRNAANELKEKISADPELINKINTDGEIKDPYLREGIVVLADLIAMGIG</sequence>
<comment type="similarity">
    <text evidence="1 5">Belongs to the peptidase S41A family.</text>
</comment>
<name>A0A1X7IIK7_9BACT</name>
<dbReference type="CDD" id="cd07560">
    <property type="entry name" value="Peptidase_S41_CPP"/>
    <property type="match status" value="1"/>
</dbReference>
<dbReference type="Pfam" id="PF17804">
    <property type="entry name" value="TSP_NTD"/>
    <property type="match status" value="1"/>
</dbReference>
<dbReference type="GO" id="GO:0006508">
    <property type="term" value="P:proteolysis"/>
    <property type="evidence" value="ECO:0007669"/>
    <property type="project" value="UniProtKB-KW"/>
</dbReference>
<dbReference type="Proteomes" id="UP000193804">
    <property type="component" value="Unassembled WGS sequence"/>
</dbReference>
<reference evidence="9" key="1">
    <citation type="submission" date="2017-04" db="EMBL/GenBank/DDBJ databases">
        <authorList>
            <person name="Varghese N."/>
            <person name="Submissions S."/>
        </authorList>
    </citation>
    <scope>NUCLEOTIDE SEQUENCE [LARGE SCALE GENOMIC DNA]</scope>
    <source>
        <strain evidence="9">DSM 4125</strain>
    </source>
</reference>
<dbReference type="GO" id="GO:0030288">
    <property type="term" value="C:outer membrane-bounded periplasmic space"/>
    <property type="evidence" value="ECO:0007669"/>
    <property type="project" value="TreeGrafter"/>
</dbReference>
<evidence type="ECO:0000259" key="7">
    <source>
        <dbReference type="PROSITE" id="PS50106"/>
    </source>
</evidence>
<feature type="coiled-coil region" evidence="6">
    <location>
        <begin position="597"/>
        <end position="654"/>
    </location>
</feature>
<keyword evidence="3 5" id="KW-0378">Hydrolase</keyword>
<dbReference type="GO" id="GO:0004175">
    <property type="term" value="F:endopeptidase activity"/>
    <property type="evidence" value="ECO:0007669"/>
    <property type="project" value="TreeGrafter"/>
</dbReference>
<dbReference type="SUPFAM" id="SSF52096">
    <property type="entry name" value="ClpP/crotonase"/>
    <property type="match status" value="1"/>
</dbReference>
<feature type="domain" description="PDZ" evidence="7">
    <location>
        <begin position="240"/>
        <end position="311"/>
    </location>
</feature>
<gene>
    <name evidence="8" type="ORF">SAMN05661096_00663</name>
</gene>
<dbReference type="SMART" id="SM00245">
    <property type="entry name" value="TSPc"/>
    <property type="match status" value="1"/>
</dbReference>
<dbReference type="NCBIfam" id="TIGR00225">
    <property type="entry name" value="prc"/>
    <property type="match status" value="1"/>
</dbReference>
<dbReference type="InterPro" id="IPR020992">
    <property type="entry name" value="Tail_Prtase_C"/>
</dbReference>
<evidence type="ECO:0000256" key="1">
    <source>
        <dbReference type="ARBA" id="ARBA00009179"/>
    </source>
</evidence>
<organism evidence="8 9">
    <name type="scientific">Marivirga sericea</name>
    <dbReference type="NCBI Taxonomy" id="1028"/>
    <lineage>
        <taxon>Bacteria</taxon>
        <taxon>Pseudomonadati</taxon>
        <taxon>Bacteroidota</taxon>
        <taxon>Cytophagia</taxon>
        <taxon>Cytophagales</taxon>
        <taxon>Marivirgaceae</taxon>
        <taxon>Marivirga</taxon>
    </lineage>
</organism>
<dbReference type="FunFam" id="3.90.226.10:FF:000090">
    <property type="entry name" value="Tail-specific protease"/>
    <property type="match status" value="1"/>
</dbReference>
<dbReference type="InterPro" id="IPR036034">
    <property type="entry name" value="PDZ_sf"/>
</dbReference>
<dbReference type="STRING" id="1028.SAMN05661096_00663"/>
<keyword evidence="6" id="KW-0175">Coiled coil</keyword>
<dbReference type="Gene3D" id="3.90.226.10">
    <property type="entry name" value="2-enoyl-CoA Hydratase, Chain A, domain 1"/>
    <property type="match status" value="1"/>
</dbReference>
<evidence type="ECO:0000256" key="3">
    <source>
        <dbReference type="ARBA" id="ARBA00022801"/>
    </source>
</evidence>
<evidence type="ECO:0000256" key="5">
    <source>
        <dbReference type="RuleBase" id="RU004404"/>
    </source>
</evidence>
<dbReference type="InterPro" id="IPR001478">
    <property type="entry name" value="PDZ"/>
</dbReference>
<keyword evidence="2 5" id="KW-0645">Protease</keyword>
<dbReference type="InterPro" id="IPR005151">
    <property type="entry name" value="Tail-specific_protease"/>
</dbReference>
<dbReference type="InterPro" id="IPR004447">
    <property type="entry name" value="Peptidase_S41A"/>
</dbReference>
<dbReference type="Pfam" id="PF00595">
    <property type="entry name" value="PDZ"/>
    <property type="match status" value="1"/>
</dbReference>
<dbReference type="InterPro" id="IPR029045">
    <property type="entry name" value="ClpP/crotonase-like_dom_sf"/>
</dbReference>
<dbReference type="CDD" id="cd06782">
    <property type="entry name" value="cpPDZ_CPP-like"/>
    <property type="match status" value="1"/>
</dbReference>
<evidence type="ECO:0000256" key="4">
    <source>
        <dbReference type="ARBA" id="ARBA00022825"/>
    </source>
</evidence>
<dbReference type="EMBL" id="FXAW01000001">
    <property type="protein sequence ID" value="SMG14267.1"/>
    <property type="molecule type" value="Genomic_DNA"/>
</dbReference>
<protein>
    <submittedName>
        <fullName evidence="8">Carboxyl-terminal processing protease</fullName>
    </submittedName>
</protein>
<dbReference type="PROSITE" id="PS50106">
    <property type="entry name" value="PDZ"/>
    <property type="match status" value="1"/>
</dbReference>
<dbReference type="SUPFAM" id="SSF50156">
    <property type="entry name" value="PDZ domain-like"/>
    <property type="match status" value="1"/>
</dbReference>
<dbReference type="Gene3D" id="2.30.42.10">
    <property type="match status" value="1"/>
</dbReference>
<evidence type="ECO:0000256" key="2">
    <source>
        <dbReference type="ARBA" id="ARBA00022670"/>
    </source>
</evidence>